<proteinExistence type="predicted"/>
<gene>
    <name evidence="1" type="ORF">G2W53_028625</name>
</gene>
<dbReference type="Proteomes" id="UP000634136">
    <property type="component" value="Unassembled WGS sequence"/>
</dbReference>
<dbReference type="AlphaFoldDB" id="A0A834WD00"/>
<sequence>MGNLKFQTDRTLVLTRDKSRIHSFLGSCVVTESMRNDLGSL</sequence>
<reference evidence="1" key="1">
    <citation type="submission" date="2020-09" db="EMBL/GenBank/DDBJ databases">
        <title>Genome-Enabled Discovery of Anthraquinone Biosynthesis in Senna tora.</title>
        <authorList>
            <person name="Kang S.-H."/>
            <person name="Pandey R.P."/>
            <person name="Lee C.-M."/>
            <person name="Sim J.-S."/>
            <person name="Jeong J.-T."/>
            <person name="Choi B.-S."/>
            <person name="Jung M."/>
            <person name="Ginzburg D."/>
            <person name="Zhao K."/>
            <person name="Won S.Y."/>
            <person name="Oh T.-J."/>
            <person name="Yu Y."/>
            <person name="Kim N.-H."/>
            <person name="Lee O.R."/>
            <person name="Lee T.-H."/>
            <person name="Bashyal P."/>
            <person name="Kim T.-S."/>
            <person name="Lee W.-H."/>
            <person name="Kawkins C."/>
            <person name="Kim C.-K."/>
            <person name="Kim J.S."/>
            <person name="Ahn B.O."/>
            <person name="Rhee S.Y."/>
            <person name="Sohng J.K."/>
        </authorList>
    </citation>
    <scope>NUCLEOTIDE SEQUENCE</scope>
    <source>
        <tissue evidence="1">Leaf</tissue>
    </source>
</reference>
<organism evidence="1 2">
    <name type="scientific">Senna tora</name>
    <dbReference type="NCBI Taxonomy" id="362788"/>
    <lineage>
        <taxon>Eukaryota</taxon>
        <taxon>Viridiplantae</taxon>
        <taxon>Streptophyta</taxon>
        <taxon>Embryophyta</taxon>
        <taxon>Tracheophyta</taxon>
        <taxon>Spermatophyta</taxon>
        <taxon>Magnoliopsida</taxon>
        <taxon>eudicotyledons</taxon>
        <taxon>Gunneridae</taxon>
        <taxon>Pentapetalae</taxon>
        <taxon>rosids</taxon>
        <taxon>fabids</taxon>
        <taxon>Fabales</taxon>
        <taxon>Fabaceae</taxon>
        <taxon>Caesalpinioideae</taxon>
        <taxon>Cassia clade</taxon>
        <taxon>Senna</taxon>
    </lineage>
</organism>
<keyword evidence="2" id="KW-1185">Reference proteome</keyword>
<protein>
    <submittedName>
        <fullName evidence="1">Uncharacterized protein</fullName>
    </submittedName>
</protein>
<evidence type="ECO:0000313" key="2">
    <source>
        <dbReference type="Proteomes" id="UP000634136"/>
    </source>
</evidence>
<dbReference type="EMBL" id="JAAIUW010000009">
    <property type="protein sequence ID" value="KAF7814656.1"/>
    <property type="molecule type" value="Genomic_DNA"/>
</dbReference>
<accession>A0A834WD00</accession>
<evidence type="ECO:0000313" key="1">
    <source>
        <dbReference type="EMBL" id="KAF7814656.1"/>
    </source>
</evidence>
<comment type="caution">
    <text evidence="1">The sequence shown here is derived from an EMBL/GenBank/DDBJ whole genome shotgun (WGS) entry which is preliminary data.</text>
</comment>
<name>A0A834WD00_9FABA</name>